<feature type="region of interest" description="Disordered" evidence="1">
    <location>
        <begin position="33"/>
        <end position="108"/>
    </location>
</feature>
<organism evidence="2 3">
    <name type="scientific">Eimeria praecox</name>
    <dbReference type="NCBI Taxonomy" id="51316"/>
    <lineage>
        <taxon>Eukaryota</taxon>
        <taxon>Sar</taxon>
        <taxon>Alveolata</taxon>
        <taxon>Apicomplexa</taxon>
        <taxon>Conoidasida</taxon>
        <taxon>Coccidia</taxon>
        <taxon>Eucoccidiorida</taxon>
        <taxon>Eimeriorina</taxon>
        <taxon>Eimeriidae</taxon>
        <taxon>Eimeria</taxon>
    </lineage>
</organism>
<dbReference type="EMBL" id="HG694211">
    <property type="protein sequence ID" value="CDI85729.1"/>
    <property type="molecule type" value="Genomic_DNA"/>
</dbReference>
<proteinExistence type="predicted"/>
<feature type="compositionally biased region" description="Low complexity" evidence="1">
    <location>
        <begin position="242"/>
        <end position="251"/>
    </location>
</feature>
<dbReference type="InterPro" id="IPR032675">
    <property type="entry name" value="LRR_dom_sf"/>
</dbReference>
<evidence type="ECO:0000313" key="2">
    <source>
        <dbReference type="EMBL" id="CDI85729.1"/>
    </source>
</evidence>
<evidence type="ECO:0000313" key="3">
    <source>
        <dbReference type="Proteomes" id="UP000018201"/>
    </source>
</evidence>
<feature type="compositionally biased region" description="Polar residues" evidence="1">
    <location>
        <begin position="928"/>
        <end position="944"/>
    </location>
</feature>
<accession>U6H4T6</accession>
<dbReference type="VEuPathDB" id="ToxoDB:EPH_0060680"/>
<sequence>MKASAGNKNCSRLERAMWTHEVPVLCVTEALKEAKEREEEELRRRREAEDAEIAKRLREGREREMAAAATLEQGKPQTDERPPEPPGSPEETHEKPPEAPEQVVTAEQLKKTYRQLRKRSNAEDIEEMKRIKKQIAELTGRKKKVEKHLKKERREAVAPPPEADEPIWRTEEQIEDEKRRERVREMLKMQQSGAAGMLAKVLEGRGVKSISEDEEESPGEEGEEGEREDEDQSVGEEEESEISSCDDTISSVSAREVQDADLMSGGSGAPYKAIKVNARIVQETAAFPPEVDSALFSREQLALRDKAYFSGFLSADTDSETAEWLTVFNGRKAFFRYLSACRDAGRAPMLPIVASLWSPGPREIVLQGVPHHKEVDKAIFTSIKVPYLDSLCCGWRGMDSDGLAASLQNISCKVRTLDLTANLFGSTALTCLGDFCNNLRVSHLCLAENNIAGDSTAAQRIANFIADPDPIFLDLRRTAIVDEDCHRIARELENVRNPGLVPKIVSFGENDISVEGLKVVAEAVAKTLPRLKPDPSSPPKVASTSLFLAFFEVRGPALLRYSAPPRPSSLAAVTSKQSAGLPPKSLARSFGNGLEGIFLTSVSLTASKLTVTGKKILSSDLVSRESSETWVLQADSDDYLQEWFRVLRIRQVGVACDSIGRSSNEALHPGVGQYCTSCFRRSLELGGRQLAPGQFARLFLAVSIDYRLKSVDMSNMELDVEAVRRFPKDAFCKSELTFLDLSFNLVTPQGDMSNVVAFCGSAKNCASLVLDGNPLGDTEATAGFVYKLLECRIQNLCLNACGLGDTFAEALTKRITSEPKRFPFITALELQATAISLDSMKNMLDALIHRSPGLSKLSLYGNGFDNIGPFTRHVTIDYTKTHRDGPTRQVSYCRRVVKKPATASPRTPGGTSSSDKTVGAASQPAAAMNSSLPQGKGATTTRKASNPEPAFQGP</sequence>
<dbReference type="AlphaFoldDB" id="U6H4T6"/>
<dbReference type="OrthoDB" id="120976at2759"/>
<keyword evidence="3" id="KW-1185">Reference proteome</keyword>
<feature type="compositionally biased region" description="Basic residues" evidence="1">
    <location>
        <begin position="141"/>
        <end position="151"/>
    </location>
</feature>
<reference evidence="2" key="1">
    <citation type="submission" date="2013-10" db="EMBL/GenBank/DDBJ databases">
        <title>Genomic analysis of the causative agents of coccidiosis in chickens.</title>
        <authorList>
            <person name="Reid A.J."/>
            <person name="Blake D."/>
            <person name="Billington K."/>
            <person name="Browne H."/>
            <person name="Dunn M."/>
            <person name="Hung S."/>
            <person name="Kawahara F."/>
            <person name="Miranda-Saavedra D."/>
            <person name="Mourier T."/>
            <person name="Nagra H."/>
            <person name="Otto T.D."/>
            <person name="Rawlings N."/>
            <person name="Sanchez A."/>
            <person name="Sanders M."/>
            <person name="Subramaniam C."/>
            <person name="Tay Y."/>
            <person name="Dear P."/>
            <person name="Doerig C."/>
            <person name="Gruber A."/>
            <person name="Parkinson J."/>
            <person name="Shirley M."/>
            <person name="Wan K.L."/>
            <person name="Berriman M."/>
            <person name="Tomley F."/>
            <person name="Pain A."/>
        </authorList>
    </citation>
    <scope>NUCLEOTIDE SEQUENCE [LARGE SCALE GENOMIC DNA]</scope>
    <source>
        <strain evidence="2">Houghton</strain>
    </source>
</reference>
<feature type="compositionally biased region" description="Basic and acidic residues" evidence="1">
    <location>
        <begin position="166"/>
        <end position="187"/>
    </location>
</feature>
<feature type="region of interest" description="Disordered" evidence="1">
    <location>
        <begin position="135"/>
        <end position="251"/>
    </location>
</feature>
<reference evidence="2" key="2">
    <citation type="submission" date="2013-10" db="EMBL/GenBank/DDBJ databases">
        <authorList>
            <person name="Aslett M."/>
        </authorList>
    </citation>
    <scope>NUCLEOTIDE SEQUENCE [LARGE SCALE GENOMIC DNA]</scope>
    <source>
        <strain evidence="2">Houghton</strain>
    </source>
</reference>
<protein>
    <submittedName>
        <fullName evidence="2">Uncharacterized protein</fullName>
    </submittedName>
</protein>
<dbReference type="SUPFAM" id="SSF52047">
    <property type="entry name" value="RNI-like"/>
    <property type="match status" value="1"/>
</dbReference>
<dbReference type="Gene3D" id="3.80.10.10">
    <property type="entry name" value="Ribonuclease Inhibitor"/>
    <property type="match status" value="2"/>
</dbReference>
<feature type="region of interest" description="Disordered" evidence="1">
    <location>
        <begin position="896"/>
        <end position="954"/>
    </location>
</feature>
<feature type="compositionally biased region" description="Basic and acidic residues" evidence="1">
    <location>
        <begin position="33"/>
        <end position="65"/>
    </location>
</feature>
<dbReference type="Proteomes" id="UP000018201">
    <property type="component" value="Unassembled WGS sequence"/>
</dbReference>
<gene>
    <name evidence="2" type="ORF">EPH_0060680</name>
</gene>
<feature type="compositionally biased region" description="Acidic residues" evidence="1">
    <location>
        <begin position="212"/>
        <end position="241"/>
    </location>
</feature>
<evidence type="ECO:0000256" key="1">
    <source>
        <dbReference type="SAM" id="MobiDB-lite"/>
    </source>
</evidence>
<name>U6H4T6_9EIME</name>